<keyword evidence="3" id="KW-1185">Reference proteome</keyword>
<feature type="compositionally biased region" description="Polar residues" evidence="1">
    <location>
        <begin position="804"/>
        <end position="814"/>
    </location>
</feature>
<proteinExistence type="predicted"/>
<feature type="region of interest" description="Disordered" evidence="1">
    <location>
        <begin position="684"/>
        <end position="966"/>
    </location>
</feature>
<evidence type="ECO:0000313" key="3">
    <source>
        <dbReference type="Proteomes" id="UP000275385"/>
    </source>
</evidence>
<organism evidence="2 3">
    <name type="scientific">Coniochaeta pulveracea</name>
    <dbReference type="NCBI Taxonomy" id="177199"/>
    <lineage>
        <taxon>Eukaryota</taxon>
        <taxon>Fungi</taxon>
        <taxon>Dikarya</taxon>
        <taxon>Ascomycota</taxon>
        <taxon>Pezizomycotina</taxon>
        <taxon>Sordariomycetes</taxon>
        <taxon>Sordariomycetidae</taxon>
        <taxon>Coniochaetales</taxon>
        <taxon>Coniochaetaceae</taxon>
        <taxon>Coniochaeta</taxon>
    </lineage>
</organism>
<evidence type="ECO:0000313" key="2">
    <source>
        <dbReference type="EMBL" id="RKU46497.1"/>
    </source>
</evidence>
<dbReference type="AlphaFoldDB" id="A0A420YFE9"/>
<feature type="compositionally biased region" description="Polar residues" evidence="1">
    <location>
        <begin position="859"/>
        <end position="869"/>
    </location>
</feature>
<dbReference type="EMBL" id="QVQW01000014">
    <property type="protein sequence ID" value="RKU46497.1"/>
    <property type="molecule type" value="Genomic_DNA"/>
</dbReference>
<feature type="region of interest" description="Disordered" evidence="1">
    <location>
        <begin position="1"/>
        <end position="317"/>
    </location>
</feature>
<feature type="region of interest" description="Disordered" evidence="1">
    <location>
        <begin position="392"/>
        <end position="411"/>
    </location>
</feature>
<evidence type="ECO:0000256" key="1">
    <source>
        <dbReference type="SAM" id="MobiDB-lite"/>
    </source>
</evidence>
<dbReference type="Proteomes" id="UP000275385">
    <property type="component" value="Unassembled WGS sequence"/>
</dbReference>
<feature type="compositionally biased region" description="Polar residues" evidence="1">
    <location>
        <begin position="36"/>
        <end position="50"/>
    </location>
</feature>
<evidence type="ECO:0008006" key="4">
    <source>
        <dbReference type="Google" id="ProtNLM"/>
    </source>
</evidence>
<reference evidence="2 3" key="1">
    <citation type="submission" date="2018-08" db="EMBL/GenBank/DDBJ databases">
        <title>Draft genome of the lignicolous fungus Coniochaeta pulveracea.</title>
        <authorList>
            <person name="Borstlap C.J."/>
            <person name="De Witt R.N."/>
            <person name="Botha A."/>
            <person name="Volschenk H."/>
        </authorList>
    </citation>
    <scope>NUCLEOTIDE SEQUENCE [LARGE SCALE GENOMIC DNA]</scope>
    <source>
        <strain evidence="2 3">CAB683</strain>
    </source>
</reference>
<feature type="compositionally biased region" description="Acidic residues" evidence="1">
    <location>
        <begin position="684"/>
        <end position="693"/>
    </location>
</feature>
<gene>
    <name evidence="2" type="ORF">DL546_008355</name>
</gene>
<accession>A0A420YFE9</accession>
<feature type="compositionally biased region" description="Polar residues" evidence="1">
    <location>
        <begin position="696"/>
        <end position="705"/>
    </location>
</feature>
<dbReference type="STRING" id="177199.A0A420YFE9"/>
<feature type="compositionally biased region" description="Polar residues" evidence="1">
    <location>
        <begin position="400"/>
        <end position="410"/>
    </location>
</feature>
<sequence>MAATVGPGAVMDSFTFPPNAATQPQHINIPSAAAEVTSSISPSASPQLASRTPPLPNPPFVFPARSGISSSAPSSYSRASGRRPRASLQLTPVEGSARTSVDDGYSPFRASLDVERRPPGAMTLPAFSFPMAPAPIADGGGPRLSPPQSPLPPASPRAVPNRPPTGHGHRRGASEFVGGSIRGGDSITVQSSGGSPTKAESGHASPTLKPSAAARRHARGHSHKRSGAISSHDLSSIMLPPKLNNSGMKAGSAPPSPAVFDYNKEFSFPMGGADTQQQAQPVEHATSEDHAGQQAPTDGLHDRESSPLAEKPPTRVTKVGFSDTLEFIPRPLSLVSNETTSTANTIRPSHSASGSITSLISLTLTHSFDRAASPPLSAPATMMWTEERPSTAGGLLEGTLSPTEPDQTVPLTKRRSSVPYLIELPPPTTSFAPATPSPSKIPKRWSFFGLEPFVGASSPNQARSASAGSSDSQAKTAAVNEVSPEFARPASSGAADLPVLQKTVSKKRSKKQKKVKVWAGSILSRKSKARHVKHKRRSTPTPPPLRADEDEADADRASAEFLAEPPLVMITESYGHEDAHSSPPQRPASLPDEDTSFQMIDLDAALGPFNTPLASNPEWEAAQRAGGFVKRQLHSASKLNRFTGPGMHYQHRRAESAPEMVPFEGAGRFGIHQFGSSSTMADVFEEDEDEEDSTENKTTGNSTPMAETPGDKTINPLESEGKLAISSAKSDVSAVHSKRDALSPLGIMKRNGSDLPSPAPAHWERSPTATPSPRQVFRSKDLAPVEVSPLNLPASTLAPGSPYSPLTQSSSFPSPRTPVSYDTQRMSTAPSSFTDDSYRSLLMGEPGPEVRISMEGVPSLTSSTSTMTRESAFPHNPQARIPPPSNDLPRPASFSSTAFGRRRSSLASLSRLISSSHGERSKLSTEMSMDNGNDQEKKPKASKTRRLSRLMQFWRPKDGKDAATET</sequence>
<feature type="compositionally biased region" description="Pro residues" evidence="1">
    <location>
        <begin position="144"/>
        <end position="155"/>
    </location>
</feature>
<feature type="compositionally biased region" description="Basic and acidic residues" evidence="1">
    <location>
        <begin position="955"/>
        <end position="966"/>
    </location>
</feature>
<feature type="compositionally biased region" description="Polar residues" evidence="1">
    <location>
        <begin position="820"/>
        <end position="835"/>
    </location>
</feature>
<feature type="region of interest" description="Disordered" evidence="1">
    <location>
        <begin position="458"/>
        <end position="556"/>
    </location>
</feature>
<protein>
    <recommendedName>
        <fullName evidence="4">Cell wall proline rich protein</fullName>
    </recommendedName>
</protein>
<name>A0A420YFE9_9PEZI</name>
<feature type="compositionally biased region" description="Low complexity" evidence="1">
    <location>
        <begin position="905"/>
        <end position="916"/>
    </location>
</feature>
<feature type="compositionally biased region" description="Polar residues" evidence="1">
    <location>
        <begin position="458"/>
        <end position="475"/>
    </location>
</feature>
<feature type="compositionally biased region" description="Basic residues" evidence="1">
    <location>
        <begin position="525"/>
        <end position="538"/>
    </location>
</feature>
<feature type="compositionally biased region" description="Basic residues" evidence="1">
    <location>
        <begin position="504"/>
        <end position="516"/>
    </location>
</feature>
<feature type="compositionally biased region" description="Low complexity" evidence="1">
    <location>
        <begin position="62"/>
        <end position="79"/>
    </location>
</feature>
<dbReference type="OrthoDB" id="5406427at2759"/>
<comment type="caution">
    <text evidence="2">The sequence shown here is derived from an EMBL/GenBank/DDBJ whole genome shotgun (WGS) entry which is preliminary data.</text>
</comment>
<feature type="compositionally biased region" description="Basic residues" evidence="1">
    <location>
        <begin position="214"/>
        <end position="226"/>
    </location>
</feature>